<name>A0ABU6AM64_9NOCA</name>
<protein>
    <recommendedName>
        <fullName evidence="3">Uracil-DNA glycosylase-like domain-containing protein</fullName>
    </recommendedName>
</protein>
<comment type="caution">
    <text evidence="1">The sequence shown here is derived from an EMBL/GenBank/DDBJ whole genome shotgun (WGS) entry which is preliminary data.</text>
</comment>
<evidence type="ECO:0000313" key="1">
    <source>
        <dbReference type="EMBL" id="MEB3508566.1"/>
    </source>
</evidence>
<organism evidence="1 2">
    <name type="scientific">Nocardia implantans</name>
    <dbReference type="NCBI Taxonomy" id="3108168"/>
    <lineage>
        <taxon>Bacteria</taxon>
        <taxon>Bacillati</taxon>
        <taxon>Actinomycetota</taxon>
        <taxon>Actinomycetes</taxon>
        <taxon>Mycobacteriales</taxon>
        <taxon>Nocardiaceae</taxon>
        <taxon>Nocardia</taxon>
    </lineage>
</organism>
<dbReference type="Proteomes" id="UP001348098">
    <property type="component" value="Unassembled WGS sequence"/>
</dbReference>
<reference evidence="1 2" key="1">
    <citation type="submission" date="2023-12" db="EMBL/GenBank/DDBJ databases">
        <title>novel species in genus Nocarida.</title>
        <authorList>
            <person name="Li Z."/>
        </authorList>
    </citation>
    <scope>NUCLEOTIDE SEQUENCE [LARGE SCALE GENOMIC DNA]</scope>
    <source>
        <strain evidence="1 2">CDC186</strain>
    </source>
</reference>
<dbReference type="Gene3D" id="3.40.470.10">
    <property type="entry name" value="Uracil-DNA glycosylase-like domain"/>
    <property type="match status" value="1"/>
</dbReference>
<keyword evidence="2" id="KW-1185">Reference proteome</keyword>
<accession>A0ABU6AM64</accession>
<gene>
    <name evidence="1" type="ORF">U3653_00890</name>
</gene>
<sequence length="203" mass="22619">MDVPDHPRALKQERIRRERAAALGAPHVRELNQLIDRIGADTGFGNLPYIDPLFGGVAAELLFVLKAPEGDASPDITGKRFLSWDNDDAGAENFFRTCDEYGLDRRRCTAWNACPFPIEGKSPSRFELGRAEPYTRRMLGLLPQLRVVVLLGRPAQHAWKRMSLTKPDIHLVCGASPSPPGINDPDNRSRFEAAIHTAVRLLD</sequence>
<proteinExistence type="predicted"/>
<dbReference type="EMBL" id="JAYKYQ010000001">
    <property type="protein sequence ID" value="MEB3508566.1"/>
    <property type="molecule type" value="Genomic_DNA"/>
</dbReference>
<dbReference type="InterPro" id="IPR036895">
    <property type="entry name" value="Uracil-DNA_glycosylase-like_sf"/>
</dbReference>
<dbReference type="RefSeq" id="WP_195080885.1">
    <property type="nucleotide sequence ID" value="NZ_JAYESH010000022.1"/>
</dbReference>
<evidence type="ECO:0008006" key="3">
    <source>
        <dbReference type="Google" id="ProtNLM"/>
    </source>
</evidence>
<evidence type="ECO:0000313" key="2">
    <source>
        <dbReference type="Proteomes" id="UP001348098"/>
    </source>
</evidence>
<dbReference type="SUPFAM" id="SSF52141">
    <property type="entry name" value="Uracil-DNA glycosylase-like"/>
    <property type="match status" value="1"/>
</dbReference>